<dbReference type="InterPro" id="IPR020846">
    <property type="entry name" value="MFS_dom"/>
</dbReference>
<dbReference type="AlphaFoldDB" id="A0A6M2DVX0"/>
<sequence length="463" mass="50246">MFNQSLISLFGLLFGQQIDVLGHGTSEAALIMNLNSVVTNFSGLVTGPMLKKYSVRKVAVAGSLLTAIGLVISSQASSLWLLLFGYSFLTGLGLGFIMPSAFLAVTTYFKERRGRAVGLAAAGTGLGQMLMPHAVRALLDEYSFRGATLIMGAMALQGVVGATLFQPVKRHMKPADVPNEKKTLLDPIPTPETSDNEEEEDVSSAKNNCKNHINHIESGKNCNGLKITNCEKDQAEDVSCRDDASLISVQKTCWKKFISLMDLDLLKDLTFINIVIGVALAYTASINFSMLFPFFLQESAGLNRADTAMCMSVLAGADILSRLTLPWITQILGFSCRLSYLIGAALLILARALLAEQSNYTGLLLISALCGYVRAATVVNQNLVLSEHCKASRLPAALGLGMCVKGAFVITIGQFLGWLRDYTGSYSFCIHAQNILLFIIVISWAPELIFKYCRKKTDKAPLR</sequence>
<dbReference type="GO" id="GO:0016020">
    <property type="term" value="C:membrane"/>
    <property type="evidence" value="ECO:0007669"/>
    <property type="project" value="UniProtKB-SubCell"/>
</dbReference>
<keyword evidence="3" id="KW-0472">Membrane</keyword>
<evidence type="ECO:0000256" key="2">
    <source>
        <dbReference type="SAM" id="MobiDB-lite"/>
    </source>
</evidence>
<feature type="signal peptide" evidence="4">
    <location>
        <begin position="1"/>
        <end position="15"/>
    </location>
</feature>
<evidence type="ECO:0000259" key="5">
    <source>
        <dbReference type="PROSITE" id="PS50850"/>
    </source>
</evidence>
<organism evidence="6">
    <name type="scientific">Xenopsylla cheopis</name>
    <name type="common">Oriental rat flea</name>
    <name type="synonym">Pulex cheopis</name>
    <dbReference type="NCBI Taxonomy" id="163159"/>
    <lineage>
        <taxon>Eukaryota</taxon>
        <taxon>Metazoa</taxon>
        <taxon>Ecdysozoa</taxon>
        <taxon>Arthropoda</taxon>
        <taxon>Hexapoda</taxon>
        <taxon>Insecta</taxon>
        <taxon>Pterygota</taxon>
        <taxon>Neoptera</taxon>
        <taxon>Endopterygota</taxon>
        <taxon>Siphonaptera</taxon>
        <taxon>Pulicidae</taxon>
        <taxon>Xenopsyllinae</taxon>
        <taxon>Xenopsylla</taxon>
    </lineage>
</organism>
<dbReference type="SUPFAM" id="SSF103473">
    <property type="entry name" value="MFS general substrate transporter"/>
    <property type="match status" value="1"/>
</dbReference>
<feature type="transmembrane region" description="Helical" evidence="3">
    <location>
        <begin position="425"/>
        <end position="445"/>
    </location>
</feature>
<feature type="transmembrane region" description="Helical" evidence="3">
    <location>
        <begin position="116"/>
        <end position="135"/>
    </location>
</feature>
<dbReference type="CDD" id="cd17352">
    <property type="entry name" value="MFS_MCT_SLC16"/>
    <property type="match status" value="1"/>
</dbReference>
<dbReference type="Pfam" id="PF07690">
    <property type="entry name" value="MFS_1"/>
    <property type="match status" value="1"/>
</dbReference>
<name>A0A6M2DVX0_XENCH</name>
<dbReference type="InterPro" id="IPR036259">
    <property type="entry name" value="MFS_trans_sf"/>
</dbReference>
<keyword evidence="4" id="KW-0732">Signal</keyword>
<dbReference type="PANTHER" id="PTHR11360:SF229">
    <property type="entry name" value="AGAP007601-PA"/>
    <property type="match status" value="1"/>
</dbReference>
<feature type="transmembrane region" description="Helical" evidence="3">
    <location>
        <begin position="332"/>
        <end position="354"/>
    </location>
</feature>
<dbReference type="PANTHER" id="PTHR11360">
    <property type="entry name" value="MONOCARBOXYLATE TRANSPORTER"/>
    <property type="match status" value="1"/>
</dbReference>
<feature type="domain" description="Major facilitator superfamily (MFS) profile" evidence="5">
    <location>
        <begin position="1"/>
        <end position="170"/>
    </location>
</feature>
<evidence type="ECO:0000256" key="1">
    <source>
        <dbReference type="ARBA" id="ARBA00004141"/>
    </source>
</evidence>
<dbReference type="EMBL" id="GIIL01006753">
    <property type="protein sequence ID" value="NOV50479.1"/>
    <property type="molecule type" value="Transcribed_RNA"/>
</dbReference>
<dbReference type="InterPro" id="IPR011701">
    <property type="entry name" value="MFS"/>
</dbReference>
<dbReference type="GO" id="GO:0008028">
    <property type="term" value="F:monocarboxylic acid transmembrane transporter activity"/>
    <property type="evidence" value="ECO:0007669"/>
    <property type="project" value="TreeGrafter"/>
</dbReference>
<feature type="transmembrane region" description="Helical" evidence="3">
    <location>
        <begin position="88"/>
        <end position="109"/>
    </location>
</feature>
<dbReference type="InterPro" id="IPR050327">
    <property type="entry name" value="Proton-linked_MCT"/>
</dbReference>
<reference evidence="6" key="1">
    <citation type="submission" date="2020-03" db="EMBL/GenBank/DDBJ databases">
        <title>Transcriptomic Profiling of the Digestive Tract of the Rat Flea, Xenopsylla cheopis, Following Blood Feeding and Infection with Yersinia pestis.</title>
        <authorList>
            <person name="Bland D.M."/>
            <person name="Martens C.A."/>
            <person name="Virtaneva K."/>
            <person name="Kanakabandi K."/>
            <person name="Long D."/>
            <person name="Rosenke R."/>
            <person name="Saturday G.A."/>
            <person name="Hoyt F.H."/>
            <person name="Bruno D.P."/>
            <person name="Ribeiro J.M.C."/>
            <person name="Hinnebusch J."/>
        </authorList>
    </citation>
    <scope>NUCLEOTIDE SEQUENCE</scope>
</reference>
<dbReference type="PROSITE" id="PS50850">
    <property type="entry name" value="MFS"/>
    <property type="match status" value="1"/>
</dbReference>
<evidence type="ECO:0000313" key="6">
    <source>
        <dbReference type="EMBL" id="NOV50479.1"/>
    </source>
</evidence>
<protein>
    <submittedName>
        <fullName evidence="6">Putative monocarboxylate transporter</fullName>
    </submittedName>
</protein>
<feature type="chain" id="PRO_5026797832" evidence="4">
    <location>
        <begin position="16"/>
        <end position="463"/>
    </location>
</feature>
<proteinExistence type="predicted"/>
<feature type="transmembrane region" description="Helical" evidence="3">
    <location>
        <begin position="271"/>
        <end position="296"/>
    </location>
</feature>
<feature type="transmembrane region" description="Helical" evidence="3">
    <location>
        <begin position="397"/>
        <end position="419"/>
    </location>
</feature>
<feature type="transmembrane region" description="Helical" evidence="3">
    <location>
        <begin position="58"/>
        <end position="82"/>
    </location>
</feature>
<accession>A0A6M2DVX0</accession>
<keyword evidence="3" id="KW-1133">Transmembrane helix</keyword>
<evidence type="ECO:0000256" key="4">
    <source>
        <dbReference type="SAM" id="SignalP"/>
    </source>
</evidence>
<comment type="subcellular location">
    <subcellularLocation>
        <location evidence="1">Membrane</location>
        <topology evidence="1">Multi-pass membrane protein</topology>
    </subcellularLocation>
</comment>
<dbReference type="Gene3D" id="1.20.1250.20">
    <property type="entry name" value="MFS general substrate transporter like domains"/>
    <property type="match status" value="1"/>
</dbReference>
<feature type="region of interest" description="Disordered" evidence="2">
    <location>
        <begin position="179"/>
        <end position="202"/>
    </location>
</feature>
<evidence type="ECO:0000256" key="3">
    <source>
        <dbReference type="SAM" id="Phobius"/>
    </source>
</evidence>
<feature type="transmembrane region" description="Helical" evidence="3">
    <location>
        <begin position="147"/>
        <end position="165"/>
    </location>
</feature>
<keyword evidence="3" id="KW-0812">Transmembrane</keyword>